<dbReference type="EMBL" id="UYYA01000084">
    <property type="protein sequence ID" value="VDM52312.1"/>
    <property type="molecule type" value="Genomic_DNA"/>
</dbReference>
<organism evidence="5">
    <name type="scientific">Angiostrongylus costaricensis</name>
    <name type="common">Nematode worm</name>
    <dbReference type="NCBI Taxonomy" id="334426"/>
    <lineage>
        <taxon>Eukaryota</taxon>
        <taxon>Metazoa</taxon>
        <taxon>Ecdysozoa</taxon>
        <taxon>Nematoda</taxon>
        <taxon>Chromadorea</taxon>
        <taxon>Rhabditida</taxon>
        <taxon>Rhabditina</taxon>
        <taxon>Rhabditomorpha</taxon>
        <taxon>Strongyloidea</taxon>
        <taxon>Metastrongylidae</taxon>
        <taxon>Angiostrongylus</taxon>
    </lineage>
</organism>
<dbReference type="OMA" id="TIECTIK"/>
<dbReference type="STRING" id="334426.A0A158PDJ2"/>
<name>A0A158PDJ2_ANGCS</name>
<evidence type="ECO:0000313" key="4">
    <source>
        <dbReference type="Proteomes" id="UP000267027"/>
    </source>
</evidence>
<protein>
    <submittedName>
        <fullName evidence="5">CPG4 domain-containing protein</fullName>
    </submittedName>
</protein>
<gene>
    <name evidence="3" type="ORF">ACOC_LOCUS727</name>
</gene>
<evidence type="ECO:0000256" key="1">
    <source>
        <dbReference type="SAM" id="MobiDB-lite"/>
    </source>
</evidence>
<accession>A0A158PDJ2</accession>
<reference evidence="5" key="1">
    <citation type="submission" date="2016-04" db="UniProtKB">
        <authorList>
            <consortium name="WormBaseParasite"/>
        </authorList>
    </citation>
    <scope>IDENTIFICATION</scope>
</reference>
<keyword evidence="4" id="KW-1185">Reference proteome</keyword>
<evidence type="ECO:0000313" key="5">
    <source>
        <dbReference type="WBParaSite" id="ACOC_0000072601-mRNA-1"/>
    </source>
</evidence>
<dbReference type="AlphaFoldDB" id="A0A158PDJ2"/>
<dbReference type="PANTHER" id="PTHR37442">
    <property type="entry name" value="F18A1.7 PROTEIN-RELATED"/>
    <property type="match status" value="1"/>
</dbReference>
<feature type="signal peptide" evidence="2">
    <location>
        <begin position="1"/>
        <end position="16"/>
    </location>
</feature>
<reference evidence="3 4" key="2">
    <citation type="submission" date="2018-11" db="EMBL/GenBank/DDBJ databases">
        <authorList>
            <consortium name="Pathogen Informatics"/>
        </authorList>
    </citation>
    <scope>NUCLEOTIDE SEQUENCE [LARGE SCALE GENOMIC DNA]</scope>
    <source>
        <strain evidence="3 4">Costa Rica</strain>
    </source>
</reference>
<dbReference type="PANTHER" id="PTHR37442:SF1">
    <property type="entry name" value="CHONDROITIN PROTEOGLYCAN 4 DOMAIN-CONTAINING PROTEIN"/>
    <property type="match status" value="1"/>
</dbReference>
<sequence>MILVWLLSLLFTNTYGAAIPSQPVIPTTSACLQGCFESGSVVNAAFDLLNFKSIAMDIENFCSTNEALLNCGRGCPAELQPELEARTHASSFMCNDKMEEFRMVSNCLKGVDDVTLKCATECEVPTVIPFRLDSSPAASVNPTVFLDGIAGICRRQICHVRCSQSTFNKECPGAGDLFMDIARHQVQSGIDTLIRESTNENLTTARLMTENYVKNLPEDCAFLKDLVQFEKVFATAEVNKEPKETELSTAFSIDVTTTTTEEETVEEVASTESSKQEEEATAASEEEDEGIVIEHPVDHMPPAPPSFDEDKEEEKEEPIETSSSSVFTEQHPLDMQENKTDVGMDTNAVEVTSPTPTEPVIVVDNTSDDASDNSIKAELKDEVKTMKFGHKVMQRARIGENVQGIAKRRQMKSTGPQRTYDYFCIKERPSSFP</sequence>
<dbReference type="InterPro" id="IPR053123">
    <property type="entry name" value="CPG4-like"/>
</dbReference>
<keyword evidence="2" id="KW-0732">Signal</keyword>
<evidence type="ECO:0000256" key="2">
    <source>
        <dbReference type="SAM" id="SignalP"/>
    </source>
</evidence>
<feature type="region of interest" description="Disordered" evidence="1">
    <location>
        <begin position="249"/>
        <end position="328"/>
    </location>
</feature>
<dbReference type="OrthoDB" id="5826293at2759"/>
<evidence type="ECO:0000313" key="3">
    <source>
        <dbReference type="EMBL" id="VDM52312.1"/>
    </source>
</evidence>
<dbReference type="WBParaSite" id="ACOC_0000072601-mRNA-1">
    <property type="protein sequence ID" value="ACOC_0000072601-mRNA-1"/>
    <property type="gene ID" value="ACOC_0000072601"/>
</dbReference>
<feature type="chain" id="PRO_5043134986" evidence="2">
    <location>
        <begin position="17"/>
        <end position="433"/>
    </location>
</feature>
<proteinExistence type="predicted"/>
<dbReference type="Proteomes" id="UP000267027">
    <property type="component" value="Unassembled WGS sequence"/>
</dbReference>
<feature type="compositionally biased region" description="Acidic residues" evidence="1">
    <location>
        <begin position="307"/>
        <end position="319"/>
    </location>
</feature>